<sequence>MPSCHHWMMEEIYLCFTGDKAGLSTKVCVSVGNVDDPNSVDNQMLVGIYDGCDNSSRLREAFSTNVFRQLSEINDVSFECENGMLTKSVQWFMTGDVSITSKGHWLAVHVPEFAQRWKFWGLMSEQPIESFHHK</sequence>
<proteinExistence type="predicted"/>
<dbReference type="PANTHER" id="PTHR31424:SF4">
    <property type="entry name" value="AUTOPHAGY-RELATED PROTEIN 14-RELATED"/>
    <property type="match status" value="1"/>
</dbReference>
<dbReference type="PANTHER" id="PTHR31424">
    <property type="entry name" value="PROTEIN CBG23806"/>
    <property type="match status" value="1"/>
</dbReference>
<dbReference type="WBParaSite" id="jg7283">
    <property type="protein sequence ID" value="jg7283"/>
    <property type="gene ID" value="jg7283"/>
</dbReference>
<dbReference type="Proteomes" id="UP000887574">
    <property type="component" value="Unplaced"/>
</dbReference>
<protein>
    <submittedName>
        <fullName evidence="2">PLAT domain-containing protein</fullName>
    </submittedName>
</protein>
<dbReference type="Pfam" id="PF06918">
    <property type="entry name" value="DUF1280"/>
    <property type="match status" value="1"/>
</dbReference>
<keyword evidence="1" id="KW-1185">Reference proteome</keyword>
<name>A0A915ENP1_9BILA</name>
<dbReference type="InterPro" id="IPR009689">
    <property type="entry name" value="DUF1280"/>
</dbReference>
<evidence type="ECO:0000313" key="2">
    <source>
        <dbReference type="WBParaSite" id="jg7283"/>
    </source>
</evidence>
<evidence type="ECO:0000313" key="1">
    <source>
        <dbReference type="Proteomes" id="UP000887574"/>
    </source>
</evidence>
<organism evidence="1 2">
    <name type="scientific">Ditylenchus dipsaci</name>
    <dbReference type="NCBI Taxonomy" id="166011"/>
    <lineage>
        <taxon>Eukaryota</taxon>
        <taxon>Metazoa</taxon>
        <taxon>Ecdysozoa</taxon>
        <taxon>Nematoda</taxon>
        <taxon>Chromadorea</taxon>
        <taxon>Rhabditida</taxon>
        <taxon>Tylenchina</taxon>
        <taxon>Tylenchomorpha</taxon>
        <taxon>Sphaerularioidea</taxon>
        <taxon>Anguinidae</taxon>
        <taxon>Anguininae</taxon>
        <taxon>Ditylenchus</taxon>
    </lineage>
</organism>
<dbReference type="AlphaFoldDB" id="A0A915ENP1"/>
<accession>A0A915ENP1</accession>
<reference evidence="2" key="1">
    <citation type="submission" date="2022-11" db="UniProtKB">
        <authorList>
            <consortium name="WormBaseParasite"/>
        </authorList>
    </citation>
    <scope>IDENTIFICATION</scope>
</reference>